<dbReference type="InterPro" id="IPR036388">
    <property type="entry name" value="WH-like_DNA-bd_sf"/>
</dbReference>
<sequence>MIFSDSDRKRIEKQFDSYCKKTVRNRARDIYRAKGQRRQQEVLFSELSYEPAAPETLYKVDMNSFSVLGNFINIESDALTEALRRLPEKKRIIILLSYFMDMTDQEISRQLHSARSSVQAARNRTLKEMRDILESKK</sequence>
<comment type="caution">
    <text evidence="6">The sequence shown here is derived from an EMBL/GenBank/DDBJ whole genome shotgun (WGS) entry which is preliminary data.</text>
</comment>
<dbReference type="InterPro" id="IPR014284">
    <property type="entry name" value="RNA_pol_sigma-70_dom"/>
</dbReference>
<evidence type="ECO:0000259" key="5">
    <source>
        <dbReference type="Pfam" id="PF08281"/>
    </source>
</evidence>
<dbReference type="GO" id="GO:0016987">
    <property type="term" value="F:sigma factor activity"/>
    <property type="evidence" value="ECO:0007669"/>
    <property type="project" value="UniProtKB-KW"/>
</dbReference>
<dbReference type="InterPro" id="IPR039425">
    <property type="entry name" value="RNA_pol_sigma-70-like"/>
</dbReference>
<keyword evidence="1" id="KW-0805">Transcription regulation</keyword>
<reference evidence="6" key="1">
    <citation type="submission" date="2019-08" db="EMBL/GenBank/DDBJ databases">
        <authorList>
            <person name="Kucharzyk K."/>
            <person name="Murdoch R.W."/>
            <person name="Higgins S."/>
            <person name="Loffler F."/>
        </authorList>
    </citation>
    <scope>NUCLEOTIDE SEQUENCE</scope>
</reference>
<evidence type="ECO:0000256" key="4">
    <source>
        <dbReference type="ARBA" id="ARBA00023163"/>
    </source>
</evidence>
<dbReference type="PANTHER" id="PTHR43133">
    <property type="entry name" value="RNA POLYMERASE ECF-TYPE SIGMA FACTO"/>
    <property type="match status" value="1"/>
</dbReference>
<organism evidence="6">
    <name type="scientific">bioreactor metagenome</name>
    <dbReference type="NCBI Taxonomy" id="1076179"/>
    <lineage>
        <taxon>unclassified sequences</taxon>
        <taxon>metagenomes</taxon>
        <taxon>ecological metagenomes</taxon>
    </lineage>
</organism>
<dbReference type="SUPFAM" id="SSF88659">
    <property type="entry name" value="Sigma3 and sigma4 domains of RNA polymerase sigma factors"/>
    <property type="match status" value="1"/>
</dbReference>
<dbReference type="GO" id="GO:0003677">
    <property type="term" value="F:DNA binding"/>
    <property type="evidence" value="ECO:0007669"/>
    <property type="project" value="UniProtKB-KW"/>
</dbReference>
<feature type="domain" description="RNA polymerase sigma factor 70 region 4 type 2" evidence="5">
    <location>
        <begin position="77"/>
        <end position="129"/>
    </location>
</feature>
<gene>
    <name evidence="6" type="ORF">SDC9_119917</name>
</gene>
<dbReference type="Pfam" id="PF08281">
    <property type="entry name" value="Sigma70_r4_2"/>
    <property type="match status" value="1"/>
</dbReference>
<dbReference type="PANTHER" id="PTHR43133:SF8">
    <property type="entry name" value="RNA POLYMERASE SIGMA FACTOR HI_1459-RELATED"/>
    <property type="match status" value="1"/>
</dbReference>
<evidence type="ECO:0000256" key="1">
    <source>
        <dbReference type="ARBA" id="ARBA00023015"/>
    </source>
</evidence>
<evidence type="ECO:0000256" key="2">
    <source>
        <dbReference type="ARBA" id="ARBA00023082"/>
    </source>
</evidence>
<dbReference type="InterPro" id="IPR013249">
    <property type="entry name" value="RNA_pol_sigma70_r4_t2"/>
</dbReference>
<dbReference type="GO" id="GO:0006352">
    <property type="term" value="P:DNA-templated transcription initiation"/>
    <property type="evidence" value="ECO:0007669"/>
    <property type="project" value="InterPro"/>
</dbReference>
<dbReference type="InterPro" id="IPR013324">
    <property type="entry name" value="RNA_pol_sigma_r3/r4-like"/>
</dbReference>
<dbReference type="NCBIfam" id="TIGR02937">
    <property type="entry name" value="sigma70-ECF"/>
    <property type="match status" value="1"/>
</dbReference>
<protein>
    <recommendedName>
        <fullName evidence="5">RNA polymerase sigma factor 70 region 4 type 2 domain-containing protein</fullName>
    </recommendedName>
</protein>
<dbReference type="AlphaFoldDB" id="A0A645C7G9"/>
<dbReference type="EMBL" id="VSSQ01025054">
    <property type="protein sequence ID" value="MPM72941.1"/>
    <property type="molecule type" value="Genomic_DNA"/>
</dbReference>
<evidence type="ECO:0000256" key="3">
    <source>
        <dbReference type="ARBA" id="ARBA00023125"/>
    </source>
</evidence>
<name>A0A645C7G9_9ZZZZ</name>
<proteinExistence type="predicted"/>
<keyword evidence="3" id="KW-0238">DNA-binding</keyword>
<dbReference type="Gene3D" id="1.10.10.10">
    <property type="entry name" value="Winged helix-like DNA-binding domain superfamily/Winged helix DNA-binding domain"/>
    <property type="match status" value="1"/>
</dbReference>
<accession>A0A645C7G9</accession>
<keyword evidence="4" id="KW-0804">Transcription</keyword>
<keyword evidence="2" id="KW-0731">Sigma factor</keyword>
<evidence type="ECO:0000313" key="6">
    <source>
        <dbReference type="EMBL" id="MPM72941.1"/>
    </source>
</evidence>